<dbReference type="SUPFAM" id="SSF52172">
    <property type="entry name" value="CheY-like"/>
    <property type="match status" value="1"/>
</dbReference>
<feature type="domain" description="OmpR/PhoB-type" evidence="7">
    <location>
        <begin position="129"/>
        <end position="226"/>
    </location>
</feature>
<dbReference type="AlphaFoldDB" id="A0A1M5UIS6"/>
<name>A0A1M5UIS6_FLAJO</name>
<dbReference type="GO" id="GO:0000976">
    <property type="term" value="F:transcription cis-regulatory region binding"/>
    <property type="evidence" value="ECO:0007669"/>
    <property type="project" value="TreeGrafter"/>
</dbReference>
<dbReference type="GO" id="GO:0000156">
    <property type="term" value="F:phosphorelay response regulator activity"/>
    <property type="evidence" value="ECO:0007669"/>
    <property type="project" value="TreeGrafter"/>
</dbReference>
<evidence type="ECO:0000256" key="5">
    <source>
        <dbReference type="PROSITE-ProRule" id="PRU01091"/>
    </source>
</evidence>
<proteinExistence type="predicted"/>
<evidence type="ECO:0000259" key="6">
    <source>
        <dbReference type="PROSITE" id="PS50110"/>
    </source>
</evidence>
<feature type="modified residue" description="4-aspartylphosphate" evidence="4">
    <location>
        <position position="52"/>
    </location>
</feature>
<dbReference type="PROSITE" id="PS51755">
    <property type="entry name" value="OMPR_PHOB"/>
    <property type="match status" value="1"/>
</dbReference>
<dbReference type="InterPro" id="IPR001867">
    <property type="entry name" value="OmpR/PhoB-type_DNA-bd"/>
</dbReference>
<dbReference type="Gene3D" id="3.40.50.2300">
    <property type="match status" value="1"/>
</dbReference>
<evidence type="ECO:0000313" key="9">
    <source>
        <dbReference type="Proteomes" id="UP000184112"/>
    </source>
</evidence>
<dbReference type="SMART" id="SM00448">
    <property type="entry name" value="REC"/>
    <property type="match status" value="1"/>
</dbReference>
<keyword evidence="1 4" id="KW-0597">Phosphoprotein</keyword>
<reference evidence="8 9" key="1">
    <citation type="submission" date="2016-11" db="EMBL/GenBank/DDBJ databases">
        <authorList>
            <person name="Jaros S."/>
            <person name="Januszkiewicz K."/>
            <person name="Wedrychowicz H."/>
        </authorList>
    </citation>
    <scope>NUCLEOTIDE SEQUENCE [LARGE SCALE GENOMIC DNA]</scope>
    <source>
        <strain evidence="8 9">DSM 6792</strain>
    </source>
</reference>
<dbReference type="InterPro" id="IPR036388">
    <property type="entry name" value="WH-like_DNA-bd_sf"/>
</dbReference>
<sequence>MKRLLLAEDDFDFAAILKQYLELHQFEVIWAENGEIALDYFKTQTFDICVFDVMMPKLDGFSLAEKIITINPEIPFIFLTARKLKEDKIIGLKLGADDYIVKPFEVDELVLRLQNILKRIEQKRSLEGNNIIEIGSYIFDNERLTLNIKNHVQQLTEKEASLIEYLYLNHNQLLKRDQILMSVWKKDDYFSGRSMDVFISRLRKYFNSDPKISIESVRNVGLEFKIEKTQ</sequence>
<feature type="DNA-binding region" description="OmpR/PhoB-type" evidence="5">
    <location>
        <begin position="129"/>
        <end position="226"/>
    </location>
</feature>
<feature type="domain" description="Response regulatory" evidence="6">
    <location>
        <begin position="3"/>
        <end position="117"/>
    </location>
</feature>
<dbReference type="Gene3D" id="6.10.250.690">
    <property type="match status" value="1"/>
</dbReference>
<dbReference type="Pfam" id="PF00486">
    <property type="entry name" value="Trans_reg_C"/>
    <property type="match status" value="1"/>
</dbReference>
<evidence type="ECO:0000259" key="7">
    <source>
        <dbReference type="PROSITE" id="PS51755"/>
    </source>
</evidence>
<dbReference type="RefSeq" id="WP_073410947.1">
    <property type="nucleotide sequence ID" value="NZ_CP158862.1"/>
</dbReference>
<dbReference type="SMART" id="SM00862">
    <property type="entry name" value="Trans_reg_C"/>
    <property type="match status" value="1"/>
</dbReference>
<dbReference type="InterPro" id="IPR001789">
    <property type="entry name" value="Sig_transdc_resp-reg_receiver"/>
</dbReference>
<dbReference type="Gene3D" id="1.10.10.10">
    <property type="entry name" value="Winged helix-like DNA-binding domain superfamily/Winged helix DNA-binding domain"/>
    <property type="match status" value="1"/>
</dbReference>
<dbReference type="GO" id="GO:0005829">
    <property type="term" value="C:cytosol"/>
    <property type="evidence" value="ECO:0007669"/>
    <property type="project" value="TreeGrafter"/>
</dbReference>
<dbReference type="CDD" id="cd00383">
    <property type="entry name" value="trans_reg_C"/>
    <property type="match status" value="1"/>
</dbReference>
<dbReference type="InterPro" id="IPR011006">
    <property type="entry name" value="CheY-like_superfamily"/>
</dbReference>
<evidence type="ECO:0000313" key="8">
    <source>
        <dbReference type="EMBL" id="SHH62944.1"/>
    </source>
</evidence>
<keyword evidence="3 5" id="KW-0238">DNA-binding</keyword>
<dbReference type="Pfam" id="PF00072">
    <property type="entry name" value="Response_reg"/>
    <property type="match status" value="1"/>
</dbReference>
<organism evidence="8 9">
    <name type="scientific">Flavobacterium johnsoniae</name>
    <name type="common">Cytophaga johnsonae</name>
    <dbReference type="NCBI Taxonomy" id="986"/>
    <lineage>
        <taxon>Bacteria</taxon>
        <taxon>Pseudomonadati</taxon>
        <taxon>Bacteroidota</taxon>
        <taxon>Flavobacteriia</taxon>
        <taxon>Flavobacteriales</taxon>
        <taxon>Flavobacteriaceae</taxon>
        <taxon>Flavobacterium</taxon>
    </lineage>
</organism>
<dbReference type="GO" id="GO:0006355">
    <property type="term" value="P:regulation of DNA-templated transcription"/>
    <property type="evidence" value="ECO:0007669"/>
    <property type="project" value="InterPro"/>
</dbReference>
<dbReference type="CDD" id="cd17574">
    <property type="entry name" value="REC_OmpR"/>
    <property type="match status" value="1"/>
</dbReference>
<evidence type="ECO:0000256" key="4">
    <source>
        <dbReference type="PROSITE-ProRule" id="PRU00169"/>
    </source>
</evidence>
<evidence type="ECO:0000256" key="3">
    <source>
        <dbReference type="ARBA" id="ARBA00023125"/>
    </source>
</evidence>
<dbReference type="PANTHER" id="PTHR48111">
    <property type="entry name" value="REGULATOR OF RPOS"/>
    <property type="match status" value="1"/>
</dbReference>
<dbReference type="PANTHER" id="PTHR48111:SF40">
    <property type="entry name" value="PHOSPHATE REGULON TRANSCRIPTIONAL REGULATORY PROTEIN PHOB"/>
    <property type="match status" value="1"/>
</dbReference>
<dbReference type="PROSITE" id="PS50110">
    <property type="entry name" value="RESPONSE_REGULATORY"/>
    <property type="match status" value="1"/>
</dbReference>
<accession>A0A1M5UIS6</accession>
<dbReference type="InterPro" id="IPR039420">
    <property type="entry name" value="WalR-like"/>
</dbReference>
<evidence type="ECO:0000256" key="1">
    <source>
        <dbReference type="ARBA" id="ARBA00022553"/>
    </source>
</evidence>
<dbReference type="GO" id="GO:0032993">
    <property type="term" value="C:protein-DNA complex"/>
    <property type="evidence" value="ECO:0007669"/>
    <property type="project" value="TreeGrafter"/>
</dbReference>
<keyword evidence="2" id="KW-0902">Two-component regulatory system</keyword>
<protein>
    <submittedName>
        <fullName evidence="8">DNA-binding response regulator, OmpR family, contains REC and winged-helix (WHTH) domain</fullName>
    </submittedName>
</protein>
<gene>
    <name evidence="8" type="ORF">SAMN05444388_11414</name>
</gene>
<evidence type="ECO:0000256" key="2">
    <source>
        <dbReference type="ARBA" id="ARBA00023012"/>
    </source>
</evidence>
<dbReference type="EMBL" id="FQWH01000014">
    <property type="protein sequence ID" value="SHH62944.1"/>
    <property type="molecule type" value="Genomic_DNA"/>
</dbReference>
<dbReference type="Proteomes" id="UP000184112">
    <property type="component" value="Unassembled WGS sequence"/>
</dbReference>